<dbReference type="Proteomes" id="UP000314986">
    <property type="component" value="Unassembled WGS sequence"/>
</dbReference>
<organism evidence="1 2">
    <name type="scientific">Callorhinchus milii</name>
    <name type="common">Ghost shark</name>
    <dbReference type="NCBI Taxonomy" id="7868"/>
    <lineage>
        <taxon>Eukaryota</taxon>
        <taxon>Metazoa</taxon>
        <taxon>Chordata</taxon>
        <taxon>Craniata</taxon>
        <taxon>Vertebrata</taxon>
        <taxon>Chondrichthyes</taxon>
        <taxon>Holocephali</taxon>
        <taxon>Chimaeriformes</taxon>
        <taxon>Callorhinchidae</taxon>
        <taxon>Callorhinchus</taxon>
    </lineage>
</organism>
<dbReference type="PANTHER" id="PTHR34035">
    <property type="entry name" value="TESTIS-EXPRESSED PROTEIN 47"/>
    <property type="match status" value="1"/>
</dbReference>
<reference evidence="1" key="4">
    <citation type="submission" date="2025-08" db="UniProtKB">
        <authorList>
            <consortium name="Ensembl"/>
        </authorList>
    </citation>
    <scope>IDENTIFICATION</scope>
</reference>
<reference evidence="2" key="2">
    <citation type="journal article" date="2007" name="PLoS Biol.">
        <title>Survey sequencing and comparative analysis of the elephant shark (Callorhinchus milii) genome.</title>
        <authorList>
            <person name="Venkatesh B."/>
            <person name="Kirkness E.F."/>
            <person name="Loh Y.H."/>
            <person name="Halpern A.L."/>
            <person name="Lee A.P."/>
            <person name="Johnson J."/>
            <person name="Dandona N."/>
            <person name="Viswanathan L.D."/>
            <person name="Tay A."/>
            <person name="Venter J.C."/>
            <person name="Strausberg R.L."/>
            <person name="Brenner S."/>
        </authorList>
    </citation>
    <scope>NUCLEOTIDE SEQUENCE [LARGE SCALE GENOMIC DNA]</scope>
</reference>
<keyword evidence="2" id="KW-1185">Reference proteome</keyword>
<name>A0A4W3JWC5_CALMI</name>
<dbReference type="Pfam" id="PF24787">
    <property type="entry name" value="TEX47"/>
    <property type="match status" value="1"/>
</dbReference>
<reference evidence="2" key="3">
    <citation type="journal article" date="2014" name="Nature">
        <title>Elephant shark genome provides unique insights into gnathostome evolution.</title>
        <authorList>
            <consortium name="International Elephant Shark Genome Sequencing Consortium"/>
            <person name="Venkatesh B."/>
            <person name="Lee A.P."/>
            <person name="Ravi V."/>
            <person name="Maurya A.K."/>
            <person name="Lian M.M."/>
            <person name="Swann J.B."/>
            <person name="Ohta Y."/>
            <person name="Flajnik M.F."/>
            <person name="Sutoh Y."/>
            <person name="Kasahara M."/>
            <person name="Hoon S."/>
            <person name="Gangu V."/>
            <person name="Roy S.W."/>
            <person name="Irimia M."/>
            <person name="Korzh V."/>
            <person name="Kondrychyn I."/>
            <person name="Lim Z.W."/>
            <person name="Tay B.H."/>
            <person name="Tohari S."/>
            <person name="Kong K.W."/>
            <person name="Ho S."/>
            <person name="Lorente-Galdos B."/>
            <person name="Quilez J."/>
            <person name="Marques-Bonet T."/>
            <person name="Raney B.J."/>
            <person name="Ingham P.W."/>
            <person name="Tay A."/>
            <person name="Hillier L.W."/>
            <person name="Minx P."/>
            <person name="Boehm T."/>
            <person name="Wilson R.K."/>
            <person name="Brenner S."/>
            <person name="Warren W.C."/>
        </authorList>
    </citation>
    <scope>NUCLEOTIDE SEQUENCE [LARGE SCALE GENOMIC DNA]</scope>
</reference>
<sequence>AFMVHRFVASNGGSGSCKLIVSHLYSNLCFRVLLLESKILVISHNIPSRLFQQWEYHQVPTITTQRLDDALQKEPTEKVISECLSLLLRLVSNHLSQCVGNVPEGLDGLLEDIPELIVPLDVIDRLLKCNELLTPAQFLEMYDSPLNIIMDSGTLHQ</sequence>
<dbReference type="PANTHER" id="PTHR34035:SF1">
    <property type="entry name" value="TESTIS-EXPRESSED PROTEIN 47"/>
    <property type="match status" value="1"/>
</dbReference>
<dbReference type="AlphaFoldDB" id="A0A4W3JWC5"/>
<dbReference type="GeneTree" id="ENSGT00990000207024"/>
<evidence type="ECO:0000313" key="1">
    <source>
        <dbReference type="Ensembl" id="ENSCMIP00000042488.1"/>
    </source>
</evidence>
<reference evidence="2" key="1">
    <citation type="journal article" date="2006" name="Science">
        <title>Ancient noncoding elements conserved in the human genome.</title>
        <authorList>
            <person name="Venkatesh B."/>
            <person name="Kirkness E.F."/>
            <person name="Loh Y.H."/>
            <person name="Halpern A.L."/>
            <person name="Lee A.P."/>
            <person name="Johnson J."/>
            <person name="Dandona N."/>
            <person name="Viswanathan L.D."/>
            <person name="Tay A."/>
            <person name="Venter J.C."/>
            <person name="Strausberg R.L."/>
            <person name="Brenner S."/>
        </authorList>
    </citation>
    <scope>NUCLEOTIDE SEQUENCE [LARGE SCALE GENOMIC DNA]</scope>
</reference>
<proteinExistence type="predicted"/>
<dbReference type="InterPro" id="IPR055308">
    <property type="entry name" value="TEX47-like"/>
</dbReference>
<evidence type="ECO:0000313" key="2">
    <source>
        <dbReference type="Proteomes" id="UP000314986"/>
    </source>
</evidence>
<protein>
    <submittedName>
        <fullName evidence="1">Uncharacterized protein</fullName>
    </submittedName>
</protein>
<dbReference type="OMA" id="AIMVMSH"/>
<accession>A0A4W3JWC5</accession>
<dbReference type="InParanoid" id="A0A4W3JWC5"/>
<reference evidence="1" key="5">
    <citation type="submission" date="2025-09" db="UniProtKB">
        <authorList>
            <consortium name="Ensembl"/>
        </authorList>
    </citation>
    <scope>IDENTIFICATION</scope>
</reference>
<dbReference type="Ensembl" id="ENSCMIT00000043107.1">
    <property type="protein sequence ID" value="ENSCMIP00000042488.1"/>
    <property type="gene ID" value="ENSCMIG00000017667.1"/>
</dbReference>